<dbReference type="EMBL" id="FNEI01000009">
    <property type="protein sequence ID" value="SDJ28491.1"/>
    <property type="molecule type" value="Genomic_DNA"/>
</dbReference>
<evidence type="ECO:0000313" key="3">
    <source>
        <dbReference type="EMBL" id="SDJ28491.1"/>
    </source>
</evidence>
<dbReference type="STRING" id="1045773.SAMN05216555_10918"/>
<organism evidence="3 4">
    <name type="scientific">Arthrobacter cupressi</name>
    <dbReference type="NCBI Taxonomy" id="1045773"/>
    <lineage>
        <taxon>Bacteria</taxon>
        <taxon>Bacillati</taxon>
        <taxon>Actinomycetota</taxon>
        <taxon>Actinomycetes</taxon>
        <taxon>Micrococcales</taxon>
        <taxon>Micrococcaceae</taxon>
        <taxon>Arthrobacter</taxon>
    </lineage>
</organism>
<evidence type="ECO:0000259" key="1">
    <source>
        <dbReference type="Pfam" id="PF14742"/>
    </source>
</evidence>
<dbReference type="Pfam" id="PF22422">
    <property type="entry name" value="MGH1-like_GH"/>
    <property type="match status" value="1"/>
</dbReference>
<accession>A0A1G8SH10</accession>
<dbReference type="InterPro" id="IPR054491">
    <property type="entry name" value="MGH1-like_GH"/>
</dbReference>
<dbReference type="RefSeq" id="WP_074589329.1">
    <property type="nucleotide sequence ID" value="NZ_FNEI01000009.1"/>
</dbReference>
<protein>
    <submittedName>
        <fullName evidence="3">Glycogen debranching enzyme (Alpha-1,6-glucosidase)</fullName>
    </submittedName>
</protein>
<name>A0A1G8SH10_9MICC</name>
<dbReference type="SUPFAM" id="SSF48208">
    <property type="entry name" value="Six-hairpin glycosidases"/>
    <property type="match status" value="1"/>
</dbReference>
<evidence type="ECO:0000259" key="2">
    <source>
        <dbReference type="Pfam" id="PF22422"/>
    </source>
</evidence>
<evidence type="ECO:0000313" key="4">
    <source>
        <dbReference type="Proteomes" id="UP000182130"/>
    </source>
</evidence>
<dbReference type="OrthoDB" id="9759959at2"/>
<keyword evidence="4" id="KW-1185">Reference proteome</keyword>
<gene>
    <name evidence="3" type="ORF">SAMN05216555_10918</name>
</gene>
<dbReference type="InterPro" id="IPR032856">
    <property type="entry name" value="GDE_N_bis"/>
</dbReference>
<dbReference type="GO" id="GO:0005975">
    <property type="term" value="P:carbohydrate metabolic process"/>
    <property type="evidence" value="ECO:0007669"/>
    <property type="project" value="InterPro"/>
</dbReference>
<reference evidence="4" key="1">
    <citation type="submission" date="2016-10" db="EMBL/GenBank/DDBJ databases">
        <authorList>
            <person name="Varghese N."/>
            <person name="Submissions S."/>
        </authorList>
    </citation>
    <scope>NUCLEOTIDE SEQUENCE [LARGE SCALE GENOMIC DNA]</scope>
    <source>
        <strain evidence="4">CGMCC 1.10783</strain>
    </source>
</reference>
<proteinExistence type="predicted"/>
<sequence length="722" mass="79699">MAGWNADTAAGPLGASVTLVDGANFSISGLAGDMYSDRPHGVFHADTRIISRWRLTVNDVTLEPLAARNLEPYRGVFIGRPGRIAGRADSPLIVERRRETGVGMEEQITVRNHAREPAVCNLELTMDADFADLFEVKDARITRFWEQQRRVEGDSLVIEGSWRGARKGVAIHAPDAAVRHEGLGYTLVIPAHGSWSVTVTVSPLPDGGESPGTFQHLPFRHLSSAESPAELRRQEWIRKIPAPEIGNPSFARTLQRSQEDIGALQIEDPERPDRTVMAAGAPWFMALFGRDALLSSYMALTLDPTLVLDTMWNLAERQGSKVDPLTEEQPGRILHEVRPGIGTTLALGGKSAYYGSIDATPLFVGLLGEASRWGLDGEQMAALLPYADRALDWIKDYGDRDGDGFVEYQRLNDQGLVNQGWKDSWDGINFADGRLAEPPIALCEVQSHVYSAYTARAWLAYETGDLDLAREYRERAADLKRKFNEQFWLPDRGYYAIALDRDKRPVDSCASNMGQCLISSIVDEDKAPLMVEKLMSPEMFSGWGIRTLASDMGAYNPASYHNGSVWPHDNALIATGLMRYGFVAEAQRVAMALFEAAEYTDHRLPELFCGFDRAEYPEPVPYPTSCSPQAWAAATPVQLLRVLLRHDPHVALNGLWLSPVLPPELGDVRISNCPIGNSRMTITVKDNVATVDGLPPGITLHHTTRPVLAELVELKEKLSPAT</sequence>
<dbReference type="Pfam" id="PF14742">
    <property type="entry name" value="GDE_N_bis"/>
    <property type="match status" value="1"/>
</dbReference>
<dbReference type="Gene3D" id="1.50.10.10">
    <property type="match status" value="1"/>
</dbReference>
<dbReference type="InterPro" id="IPR012341">
    <property type="entry name" value="6hp_glycosidase-like_sf"/>
</dbReference>
<dbReference type="Proteomes" id="UP000182130">
    <property type="component" value="Unassembled WGS sequence"/>
</dbReference>
<feature type="domain" description="Mannosylglycerate hydrolase MGH1-like glycoside hydrolase" evidence="2">
    <location>
        <begin position="412"/>
        <end position="604"/>
    </location>
</feature>
<dbReference type="InterPro" id="IPR008928">
    <property type="entry name" value="6-hairpin_glycosidase_sf"/>
</dbReference>
<feature type="domain" description="Putative glycogen debranching enzyme N-terminal" evidence="1">
    <location>
        <begin position="19"/>
        <end position="199"/>
    </location>
</feature>
<dbReference type="AlphaFoldDB" id="A0A1G8SH10"/>